<evidence type="ECO:0000256" key="3">
    <source>
        <dbReference type="ARBA" id="ARBA00012054"/>
    </source>
</evidence>
<dbReference type="GO" id="GO:0046316">
    <property type="term" value="F:gluconokinase activity"/>
    <property type="evidence" value="ECO:0007669"/>
    <property type="project" value="UniProtKB-EC"/>
</dbReference>
<evidence type="ECO:0000256" key="7">
    <source>
        <dbReference type="ARBA" id="ARBA00022840"/>
    </source>
</evidence>
<dbReference type="InterPro" id="IPR027417">
    <property type="entry name" value="P-loop_NTPase"/>
</dbReference>
<reference evidence="11" key="1">
    <citation type="submission" date="2021-05" db="EMBL/GenBank/DDBJ databases">
        <title>Novel Bacillus species.</title>
        <authorList>
            <person name="Liu G."/>
        </authorList>
    </citation>
    <scope>NUCLEOTIDE SEQUENCE</scope>
    <source>
        <strain evidence="11">FJAT-50051</strain>
    </source>
</reference>
<keyword evidence="8" id="KW-0311">Gluconate utilization</keyword>
<evidence type="ECO:0000256" key="1">
    <source>
        <dbReference type="ARBA" id="ARBA00004761"/>
    </source>
</evidence>
<dbReference type="GO" id="GO:0019521">
    <property type="term" value="P:D-gluconate metabolic process"/>
    <property type="evidence" value="ECO:0007669"/>
    <property type="project" value="UniProtKB-KW"/>
</dbReference>
<dbReference type="EC" id="2.7.1.12" evidence="3 10"/>
<dbReference type="NCBIfam" id="TIGR01313">
    <property type="entry name" value="therm_gnt_kin"/>
    <property type="match status" value="1"/>
</dbReference>
<accession>A0A942T0R5</accession>
<evidence type="ECO:0000256" key="2">
    <source>
        <dbReference type="ARBA" id="ARBA00008420"/>
    </source>
</evidence>
<dbReference type="GO" id="GO:0005737">
    <property type="term" value="C:cytoplasm"/>
    <property type="evidence" value="ECO:0007669"/>
    <property type="project" value="TreeGrafter"/>
</dbReference>
<dbReference type="FunFam" id="3.40.50.300:FF:000522">
    <property type="entry name" value="Gluconokinase"/>
    <property type="match status" value="1"/>
</dbReference>
<evidence type="ECO:0000256" key="4">
    <source>
        <dbReference type="ARBA" id="ARBA00022679"/>
    </source>
</evidence>
<dbReference type="InterPro" id="IPR006001">
    <property type="entry name" value="Therm_gnt_kin"/>
</dbReference>
<dbReference type="PANTHER" id="PTHR43442">
    <property type="entry name" value="GLUCONOKINASE-RELATED"/>
    <property type="match status" value="1"/>
</dbReference>
<evidence type="ECO:0000256" key="10">
    <source>
        <dbReference type="RuleBase" id="RU363066"/>
    </source>
</evidence>
<comment type="caution">
    <text evidence="11">The sequence shown here is derived from an EMBL/GenBank/DDBJ whole genome shotgun (WGS) entry which is preliminary data.</text>
</comment>
<comment type="pathway">
    <text evidence="1">Carbohydrate acid metabolism.</text>
</comment>
<evidence type="ECO:0000313" key="11">
    <source>
        <dbReference type="EMBL" id="MBS4183103.1"/>
    </source>
</evidence>
<dbReference type="Gene3D" id="3.40.50.300">
    <property type="entry name" value="P-loop containing nucleotide triphosphate hydrolases"/>
    <property type="match status" value="1"/>
</dbReference>
<keyword evidence="6 10" id="KW-0418">Kinase</keyword>
<name>A0A942T0R5_9BACI</name>
<evidence type="ECO:0000256" key="8">
    <source>
        <dbReference type="ARBA" id="ARBA00023064"/>
    </source>
</evidence>
<keyword evidence="4 10" id="KW-0808">Transferase</keyword>
<comment type="catalytic activity">
    <reaction evidence="9 10">
        <text>D-gluconate + ATP = 6-phospho-D-gluconate + ADP + H(+)</text>
        <dbReference type="Rhea" id="RHEA:19433"/>
        <dbReference type="ChEBI" id="CHEBI:15378"/>
        <dbReference type="ChEBI" id="CHEBI:18391"/>
        <dbReference type="ChEBI" id="CHEBI:30616"/>
        <dbReference type="ChEBI" id="CHEBI:58759"/>
        <dbReference type="ChEBI" id="CHEBI:456216"/>
        <dbReference type="EC" id="2.7.1.12"/>
    </reaction>
</comment>
<keyword evidence="7 10" id="KW-0067">ATP-binding</keyword>
<evidence type="ECO:0000256" key="5">
    <source>
        <dbReference type="ARBA" id="ARBA00022741"/>
    </source>
</evidence>
<proteinExistence type="inferred from homology"/>
<organism evidence="11">
    <name type="scientific">Neobacillus citreus</name>
    <dbReference type="NCBI Taxonomy" id="2833578"/>
    <lineage>
        <taxon>Bacteria</taxon>
        <taxon>Bacillati</taxon>
        <taxon>Bacillota</taxon>
        <taxon>Bacilli</taxon>
        <taxon>Bacillales</taxon>
        <taxon>Bacillaceae</taxon>
        <taxon>Neobacillus</taxon>
    </lineage>
</organism>
<dbReference type="AlphaFoldDB" id="A0A942T0R5"/>
<dbReference type="SUPFAM" id="SSF52540">
    <property type="entry name" value="P-loop containing nucleoside triphosphate hydrolases"/>
    <property type="match status" value="1"/>
</dbReference>
<protein>
    <recommendedName>
        <fullName evidence="3 10">Gluconokinase</fullName>
        <ecNumber evidence="3 10">2.7.1.12</ecNumber>
    </recommendedName>
</protein>
<dbReference type="EMBL" id="JAGYPE010000003">
    <property type="protein sequence ID" value="MBS4183103.1"/>
    <property type="molecule type" value="Genomic_DNA"/>
</dbReference>
<gene>
    <name evidence="11" type="ORF">KHB02_17055</name>
</gene>
<comment type="similarity">
    <text evidence="2 10">Belongs to the gluconokinase GntK/GntV family.</text>
</comment>
<evidence type="ECO:0000256" key="6">
    <source>
        <dbReference type="ARBA" id="ARBA00022777"/>
    </source>
</evidence>
<keyword evidence="5 10" id="KW-0547">Nucleotide-binding</keyword>
<sequence length="163" mass="17391">MGVSGSGKSTVAALLAERLGWDFAEGDAMHPQANVDKMHAGTPLTDDDRWPWLDTIRTWIDEHLDAGNPGVVTCSALKRSYRDVLRAPGVVFVHVAGTADLVGERMAARSGHFMPTSLLASQLATLELPGADEAHVTVRADRTPEEECAEALDLLGLHAGPRG</sequence>
<dbReference type="GO" id="GO:0005524">
    <property type="term" value="F:ATP binding"/>
    <property type="evidence" value="ECO:0007669"/>
    <property type="project" value="UniProtKB-KW"/>
</dbReference>
<evidence type="ECO:0000256" key="9">
    <source>
        <dbReference type="ARBA" id="ARBA00048090"/>
    </source>
</evidence>
<dbReference type="Pfam" id="PF13671">
    <property type="entry name" value="AAA_33"/>
    <property type="match status" value="1"/>
</dbReference>
<dbReference type="PANTHER" id="PTHR43442:SF3">
    <property type="entry name" value="GLUCONOKINASE-RELATED"/>
    <property type="match status" value="1"/>
</dbReference>
<dbReference type="CDD" id="cd02021">
    <property type="entry name" value="GntK"/>
    <property type="match status" value="1"/>
</dbReference>